<gene>
    <name evidence="1" type="ORF">DW927_03085</name>
</gene>
<name>A0A3R6DDU6_9FIRM</name>
<proteinExistence type="predicted"/>
<evidence type="ECO:0000313" key="1">
    <source>
        <dbReference type="EMBL" id="RHA69808.1"/>
    </source>
</evidence>
<organism evidence="1 2">
    <name type="scientific">Roseburia intestinalis</name>
    <dbReference type="NCBI Taxonomy" id="166486"/>
    <lineage>
        <taxon>Bacteria</taxon>
        <taxon>Bacillati</taxon>
        <taxon>Bacillota</taxon>
        <taxon>Clostridia</taxon>
        <taxon>Lachnospirales</taxon>
        <taxon>Lachnospiraceae</taxon>
        <taxon>Roseburia</taxon>
    </lineage>
</organism>
<evidence type="ECO:0000313" key="2">
    <source>
        <dbReference type="Proteomes" id="UP000284465"/>
    </source>
</evidence>
<dbReference type="EMBL" id="QSFP01000002">
    <property type="protein sequence ID" value="RHA69808.1"/>
    <property type="molecule type" value="Genomic_DNA"/>
</dbReference>
<dbReference type="RefSeq" id="WP_118590296.1">
    <property type="nucleotide sequence ID" value="NZ_QSFP01000002.1"/>
</dbReference>
<dbReference type="AlphaFoldDB" id="A0A3R6DDU6"/>
<protein>
    <submittedName>
        <fullName evidence="1">Uncharacterized protein</fullName>
    </submittedName>
</protein>
<accession>A0A3R6DDU6</accession>
<sequence>MRLFETDFKQKYVIAEVNGKEVMISFYDTFWKGIHNISFRINGEEKQITIKSTYPGFVRRIKEAVLLIKIELKHAIDRIAKSS</sequence>
<dbReference type="Proteomes" id="UP000284465">
    <property type="component" value="Unassembled WGS sequence"/>
</dbReference>
<comment type="caution">
    <text evidence="1">The sequence shown here is derived from an EMBL/GenBank/DDBJ whole genome shotgun (WGS) entry which is preliminary data.</text>
</comment>
<reference evidence="1 2" key="1">
    <citation type="submission" date="2018-08" db="EMBL/GenBank/DDBJ databases">
        <title>A genome reference for cultivated species of the human gut microbiota.</title>
        <authorList>
            <person name="Zou Y."/>
            <person name="Xue W."/>
            <person name="Luo G."/>
        </authorList>
    </citation>
    <scope>NUCLEOTIDE SEQUENCE [LARGE SCALE GENOMIC DNA]</scope>
    <source>
        <strain evidence="1 2">AM43-11</strain>
    </source>
</reference>